<keyword evidence="6" id="KW-0805">Transcription regulation</keyword>
<dbReference type="PANTHER" id="PTHR48111:SF55">
    <property type="entry name" value="AEROBIC RESPIRATION CONTROL PROTEIN ARCA"/>
    <property type="match status" value="1"/>
</dbReference>
<dbReference type="Pfam" id="PF00486">
    <property type="entry name" value="Trans_reg_C"/>
    <property type="match status" value="1"/>
</dbReference>
<evidence type="ECO:0000256" key="9">
    <source>
        <dbReference type="ARBA" id="ARBA00023163"/>
    </source>
</evidence>
<evidence type="ECO:0000256" key="6">
    <source>
        <dbReference type="ARBA" id="ARBA00023015"/>
    </source>
</evidence>
<keyword evidence="2" id="KW-0963">Cytoplasm</keyword>
<dbReference type="InterPro" id="IPR039420">
    <property type="entry name" value="WalR-like"/>
</dbReference>
<dbReference type="NCBIfam" id="NF008378">
    <property type="entry name" value="PRK11173.1"/>
    <property type="match status" value="1"/>
</dbReference>
<proteinExistence type="predicted"/>
<dbReference type="GO" id="GO:0004519">
    <property type="term" value="F:endonuclease activity"/>
    <property type="evidence" value="ECO:0007669"/>
    <property type="project" value="InterPro"/>
</dbReference>
<dbReference type="PANTHER" id="PTHR48111">
    <property type="entry name" value="REGULATOR OF RPOS"/>
    <property type="match status" value="1"/>
</dbReference>
<dbReference type="Gene3D" id="3.40.50.2300">
    <property type="match status" value="1"/>
</dbReference>
<protein>
    <submittedName>
        <fullName evidence="15">Two-component system, OmpR family, aerobic respiration control protein ArcA</fullName>
    </submittedName>
</protein>
<keyword evidence="5" id="KW-0902">Two-component regulatory system</keyword>
<evidence type="ECO:0000313" key="15">
    <source>
        <dbReference type="EMBL" id="SES67634.1"/>
    </source>
</evidence>
<dbReference type="SUPFAM" id="SSF52172">
    <property type="entry name" value="CheY-like"/>
    <property type="match status" value="1"/>
</dbReference>
<evidence type="ECO:0000256" key="8">
    <source>
        <dbReference type="ARBA" id="ARBA00023159"/>
    </source>
</evidence>
<dbReference type="InterPro" id="IPR036388">
    <property type="entry name" value="WH-like_DNA-bd_sf"/>
</dbReference>
<evidence type="ECO:0000313" key="16">
    <source>
        <dbReference type="Proteomes" id="UP000242642"/>
    </source>
</evidence>
<dbReference type="InterPro" id="IPR001789">
    <property type="entry name" value="Sig_transdc_resp-reg_receiver"/>
</dbReference>
<dbReference type="PROSITE" id="PS50819">
    <property type="entry name" value="INTEIN_ENDONUCLEASE"/>
    <property type="match status" value="1"/>
</dbReference>
<dbReference type="Pfam" id="PF00072">
    <property type="entry name" value="Response_reg"/>
    <property type="match status" value="1"/>
</dbReference>
<name>A0A1H9YFF2_9GAMM</name>
<keyword evidence="7 11" id="KW-0238">DNA-binding</keyword>
<dbReference type="InterPro" id="IPR016032">
    <property type="entry name" value="Sig_transdc_resp-reg_C-effctor"/>
</dbReference>
<evidence type="ECO:0000259" key="14">
    <source>
        <dbReference type="PROSITE" id="PS51755"/>
    </source>
</evidence>
<dbReference type="SMART" id="SM00862">
    <property type="entry name" value="Trans_reg_C"/>
    <property type="match status" value="1"/>
</dbReference>
<feature type="domain" description="OmpR/PhoB-type" evidence="14">
    <location>
        <begin position="153"/>
        <end position="253"/>
    </location>
</feature>
<feature type="domain" description="DOD-type homing endonuclease" evidence="13">
    <location>
        <begin position="1"/>
        <end position="60"/>
    </location>
</feature>
<dbReference type="GO" id="GO:0000976">
    <property type="term" value="F:transcription cis-regulatory region binding"/>
    <property type="evidence" value="ECO:0007669"/>
    <property type="project" value="TreeGrafter"/>
</dbReference>
<dbReference type="SUPFAM" id="SSF46894">
    <property type="entry name" value="C-terminal effector domain of the bipartite response regulators"/>
    <property type="match status" value="1"/>
</dbReference>
<evidence type="ECO:0000256" key="4">
    <source>
        <dbReference type="ARBA" id="ARBA00022553"/>
    </source>
</evidence>
<feature type="DNA-binding region" description="OmpR/PhoB-type" evidence="11">
    <location>
        <begin position="153"/>
        <end position="253"/>
    </location>
</feature>
<evidence type="ECO:0000256" key="2">
    <source>
        <dbReference type="ARBA" id="ARBA00022490"/>
    </source>
</evidence>
<evidence type="ECO:0000259" key="13">
    <source>
        <dbReference type="PROSITE" id="PS50819"/>
    </source>
</evidence>
<dbReference type="GO" id="GO:0000156">
    <property type="term" value="F:phosphorelay response regulator activity"/>
    <property type="evidence" value="ECO:0007669"/>
    <property type="project" value="TreeGrafter"/>
</dbReference>
<dbReference type="InterPro" id="IPR004042">
    <property type="entry name" value="Intein_endonuc_central"/>
</dbReference>
<evidence type="ECO:0000256" key="7">
    <source>
        <dbReference type="ARBA" id="ARBA00023125"/>
    </source>
</evidence>
<keyword evidence="3" id="KW-0678">Repressor</keyword>
<keyword evidence="9" id="KW-0804">Transcription</keyword>
<dbReference type="Gene3D" id="1.10.10.10">
    <property type="entry name" value="Winged helix-like DNA-binding domain superfamily/Winged helix DNA-binding domain"/>
    <property type="match status" value="1"/>
</dbReference>
<accession>A0A1H9YFF2</accession>
<dbReference type="CDD" id="cd00383">
    <property type="entry name" value="trans_reg_C"/>
    <property type="match status" value="1"/>
</dbReference>
<dbReference type="InterPro" id="IPR001867">
    <property type="entry name" value="OmpR/PhoB-type_DNA-bd"/>
</dbReference>
<feature type="domain" description="Response regulatory" evidence="12">
    <location>
        <begin position="8"/>
        <end position="121"/>
    </location>
</feature>
<dbReference type="SMART" id="SM00448">
    <property type="entry name" value="REC"/>
    <property type="match status" value="1"/>
</dbReference>
<sequence length="257" mass="29474">MMNNAIPTLLIVEDEIVTRNTLKALFEAEGYAVLLASNGNQMQEFLDKQAVDLVLLDINLPGKNGLSLAREIRDKIDAGLIFLTGRDNEIDKILGLEIGADDYITKPFNPRELTIRVRNLLQRTMKVKQQAEQRTEEILKQNELNAAEESSISQHFNFFGWQLNTDSHQLISPTGEAFQLPRSEYRALHHLCTHPGKIQTRQILLEKMTGREFKEHDRTVDVTIRRLRQYFENYPETPEVIATVHGEGYRFTGDLQA</sequence>
<evidence type="ECO:0000256" key="11">
    <source>
        <dbReference type="PROSITE-ProRule" id="PRU01091"/>
    </source>
</evidence>
<keyword evidence="16" id="KW-1185">Reference proteome</keyword>
<dbReference type="PROSITE" id="PS50110">
    <property type="entry name" value="RESPONSE_REGULATORY"/>
    <property type="match status" value="1"/>
</dbReference>
<evidence type="ECO:0000256" key="1">
    <source>
        <dbReference type="ARBA" id="ARBA00004496"/>
    </source>
</evidence>
<dbReference type="GO" id="GO:0006355">
    <property type="term" value="P:regulation of DNA-templated transcription"/>
    <property type="evidence" value="ECO:0007669"/>
    <property type="project" value="InterPro"/>
</dbReference>
<evidence type="ECO:0000259" key="12">
    <source>
        <dbReference type="PROSITE" id="PS50110"/>
    </source>
</evidence>
<dbReference type="GO" id="GO:0032993">
    <property type="term" value="C:protein-DNA complex"/>
    <property type="evidence" value="ECO:0007669"/>
    <property type="project" value="TreeGrafter"/>
</dbReference>
<keyword evidence="8" id="KW-0010">Activator</keyword>
<dbReference type="GO" id="GO:0005829">
    <property type="term" value="C:cytosol"/>
    <property type="evidence" value="ECO:0007669"/>
    <property type="project" value="TreeGrafter"/>
</dbReference>
<evidence type="ECO:0000256" key="5">
    <source>
        <dbReference type="ARBA" id="ARBA00023012"/>
    </source>
</evidence>
<dbReference type="AlphaFoldDB" id="A0A1H9YFF2"/>
<evidence type="ECO:0000256" key="10">
    <source>
        <dbReference type="PROSITE-ProRule" id="PRU00169"/>
    </source>
</evidence>
<dbReference type="STRING" id="1123402.SAMN02583745_00231"/>
<feature type="modified residue" description="4-aspartylphosphate" evidence="10">
    <location>
        <position position="57"/>
    </location>
</feature>
<dbReference type="Gene3D" id="6.10.250.690">
    <property type="match status" value="1"/>
</dbReference>
<keyword evidence="4 10" id="KW-0597">Phosphoprotein</keyword>
<comment type="subcellular location">
    <subcellularLocation>
        <location evidence="1">Cytoplasm</location>
    </subcellularLocation>
</comment>
<dbReference type="InterPro" id="IPR011006">
    <property type="entry name" value="CheY-like_superfamily"/>
</dbReference>
<dbReference type="Proteomes" id="UP000242642">
    <property type="component" value="Unassembled WGS sequence"/>
</dbReference>
<gene>
    <name evidence="15" type="ORF">SAMN02583745_00231</name>
</gene>
<dbReference type="EMBL" id="FOHV01000001">
    <property type="protein sequence ID" value="SES67634.1"/>
    <property type="molecule type" value="Genomic_DNA"/>
</dbReference>
<dbReference type="PROSITE" id="PS51755">
    <property type="entry name" value="OMPR_PHOB"/>
    <property type="match status" value="1"/>
</dbReference>
<organism evidence="15 16">
    <name type="scientific">Thorsellia anophelis DSM 18579</name>
    <dbReference type="NCBI Taxonomy" id="1123402"/>
    <lineage>
        <taxon>Bacteria</taxon>
        <taxon>Pseudomonadati</taxon>
        <taxon>Pseudomonadota</taxon>
        <taxon>Gammaproteobacteria</taxon>
        <taxon>Enterobacterales</taxon>
        <taxon>Thorselliaceae</taxon>
        <taxon>Thorsellia</taxon>
    </lineage>
</organism>
<reference evidence="16" key="1">
    <citation type="submission" date="2016-10" db="EMBL/GenBank/DDBJ databases">
        <authorList>
            <person name="Varghese N."/>
            <person name="Submissions S."/>
        </authorList>
    </citation>
    <scope>NUCLEOTIDE SEQUENCE [LARGE SCALE GENOMIC DNA]</scope>
    <source>
        <strain evidence="16">DSM 18579</strain>
    </source>
</reference>
<evidence type="ECO:0000256" key="3">
    <source>
        <dbReference type="ARBA" id="ARBA00022491"/>
    </source>
</evidence>